<gene>
    <name evidence="2" type="ORF">RUMLAC_02495</name>
</gene>
<evidence type="ECO:0000313" key="3">
    <source>
        <dbReference type="Proteomes" id="UP000003254"/>
    </source>
</evidence>
<evidence type="ECO:0000313" key="2">
    <source>
        <dbReference type="EMBL" id="EDY31848.1"/>
    </source>
</evidence>
<dbReference type="AlphaFoldDB" id="B5CSN4"/>
<comment type="caution">
    <text evidence="2">The sequence shown here is derived from an EMBL/GenBank/DDBJ whole genome shotgun (WGS) entry which is preliminary data.</text>
</comment>
<reference evidence="2 3" key="1">
    <citation type="submission" date="2008-08" db="EMBL/GenBank/DDBJ databases">
        <title>Draft genome sequence of Ruminococcus lactaris ATCC 29176.</title>
        <authorList>
            <person name="Sudarsanam P."/>
            <person name="Ley R."/>
            <person name="Guruge J."/>
            <person name="Turnbaugh P.J."/>
            <person name="Mahowald M."/>
            <person name="Liep D."/>
            <person name="Gordon J."/>
        </authorList>
    </citation>
    <scope>NUCLEOTIDE SEQUENCE [LARGE SCALE GENOMIC DNA]</scope>
    <source>
        <strain evidence="2 3">ATCC 29176</strain>
    </source>
</reference>
<proteinExistence type="predicted"/>
<sequence length="46" mass="5407">MKSFPTYDKIFNRCKYSINDKKLQSSEKEAGIPEERTGIQKKQVEL</sequence>
<accession>B5CSN4</accession>
<organism evidence="2 3">
    <name type="scientific">[Ruminococcus] lactaris ATCC 29176</name>
    <dbReference type="NCBI Taxonomy" id="471875"/>
    <lineage>
        <taxon>Bacteria</taxon>
        <taxon>Bacillati</taxon>
        <taxon>Bacillota</taxon>
        <taxon>Clostridia</taxon>
        <taxon>Lachnospirales</taxon>
        <taxon>Lachnospiraceae</taxon>
        <taxon>Mediterraneibacter</taxon>
    </lineage>
</organism>
<dbReference type="Proteomes" id="UP000003254">
    <property type="component" value="Unassembled WGS sequence"/>
</dbReference>
<reference evidence="2 3" key="2">
    <citation type="submission" date="2008-08" db="EMBL/GenBank/DDBJ databases">
        <authorList>
            <person name="Fulton L."/>
            <person name="Clifton S."/>
            <person name="Fulton B."/>
            <person name="Xu J."/>
            <person name="Minx P."/>
            <person name="Pepin K.H."/>
            <person name="Johnson M."/>
            <person name="Bhonagiri V."/>
            <person name="Nash W.E."/>
            <person name="Mardis E.R."/>
            <person name="Wilson R.K."/>
        </authorList>
    </citation>
    <scope>NUCLEOTIDE SEQUENCE [LARGE SCALE GENOMIC DNA]</scope>
    <source>
        <strain evidence="2 3">ATCC 29176</strain>
    </source>
</reference>
<evidence type="ECO:0000256" key="1">
    <source>
        <dbReference type="SAM" id="MobiDB-lite"/>
    </source>
</evidence>
<dbReference type="EMBL" id="ABOU02000050">
    <property type="protein sequence ID" value="EDY31848.1"/>
    <property type="molecule type" value="Genomic_DNA"/>
</dbReference>
<name>B5CSN4_9FIRM</name>
<feature type="region of interest" description="Disordered" evidence="1">
    <location>
        <begin position="22"/>
        <end position="46"/>
    </location>
</feature>
<dbReference type="HOGENOM" id="CLU_3188651_0_0_9"/>
<keyword evidence="3" id="KW-1185">Reference proteome</keyword>
<protein>
    <submittedName>
        <fullName evidence="2">Uncharacterized protein</fullName>
    </submittedName>
</protein>